<organism evidence="3 4">
    <name type="scientific">Drosophila mojavensis</name>
    <name type="common">Fruit fly</name>
    <dbReference type="NCBI Taxonomy" id="7230"/>
    <lineage>
        <taxon>Eukaryota</taxon>
        <taxon>Metazoa</taxon>
        <taxon>Ecdysozoa</taxon>
        <taxon>Arthropoda</taxon>
        <taxon>Hexapoda</taxon>
        <taxon>Insecta</taxon>
        <taxon>Pterygota</taxon>
        <taxon>Neoptera</taxon>
        <taxon>Endopterygota</taxon>
        <taxon>Diptera</taxon>
        <taxon>Brachycera</taxon>
        <taxon>Muscomorpha</taxon>
        <taxon>Ephydroidea</taxon>
        <taxon>Drosophilidae</taxon>
        <taxon>Drosophila</taxon>
    </lineage>
</organism>
<evidence type="ECO:0000313" key="4">
    <source>
        <dbReference type="Proteomes" id="UP000009192"/>
    </source>
</evidence>
<feature type="transmembrane region" description="Helical" evidence="1">
    <location>
        <begin position="121"/>
        <end position="143"/>
    </location>
</feature>
<dbReference type="KEGG" id="dmo:Dmoj_GI11387"/>
<dbReference type="InParanoid" id="B4KX40"/>
<protein>
    <recommendedName>
        <fullName evidence="5">PRA1 family protein</fullName>
    </recommendedName>
</protein>
<dbReference type="OrthoDB" id="7846183at2759"/>
<keyword evidence="1" id="KW-0472">Membrane</keyword>
<evidence type="ECO:0000256" key="2">
    <source>
        <dbReference type="SAM" id="SignalP"/>
    </source>
</evidence>
<keyword evidence="4" id="KW-1185">Reference proteome</keyword>
<dbReference type="Proteomes" id="UP000009192">
    <property type="component" value="Unassembled WGS sequence"/>
</dbReference>
<evidence type="ECO:0000313" key="3">
    <source>
        <dbReference type="EMBL" id="EDW19683.1"/>
    </source>
</evidence>
<feature type="signal peptide" evidence="2">
    <location>
        <begin position="1"/>
        <end position="19"/>
    </location>
</feature>
<keyword evidence="1" id="KW-1133">Transmembrane helix</keyword>
<sequence length="160" mass="18673">MIRMPAFNLFLYNILLSQAMQRVVRIKDGPSDQSSSWDQLALIGGLRTSRELPTEHNEFPDFMVYLNYLINALALMADVLQRRRLGFLVVVVIMWNIFVLERILAFELTLIWSLWSNDISSLTYAIVISSITLTNIIHSMLIYESIKMHHGRLRFRRGEK</sequence>
<accession>B4KX40</accession>
<name>B4KX40_DROMO</name>
<dbReference type="eggNOG" id="ENOG502TKQ1">
    <property type="taxonomic scope" value="Eukaryota"/>
</dbReference>
<dbReference type="PhylomeDB" id="B4KX40"/>
<keyword evidence="1" id="KW-0812">Transmembrane</keyword>
<dbReference type="OMA" id="LMWNFYV"/>
<feature type="transmembrane region" description="Helical" evidence="1">
    <location>
        <begin position="87"/>
        <end position="115"/>
    </location>
</feature>
<gene>
    <name evidence="3" type="primary">Dmoj\GI11387</name>
    <name evidence="3" type="ORF">Dmoj_GI11387</name>
</gene>
<keyword evidence="2" id="KW-0732">Signal</keyword>
<proteinExistence type="predicted"/>
<evidence type="ECO:0008006" key="5">
    <source>
        <dbReference type="Google" id="ProtNLM"/>
    </source>
</evidence>
<dbReference type="HOGENOM" id="CLU_1653956_0_0_1"/>
<evidence type="ECO:0000256" key="1">
    <source>
        <dbReference type="SAM" id="Phobius"/>
    </source>
</evidence>
<feature type="chain" id="PRO_5002814855" description="PRA1 family protein" evidence="2">
    <location>
        <begin position="20"/>
        <end position="160"/>
    </location>
</feature>
<dbReference type="EMBL" id="CH933809">
    <property type="protein sequence ID" value="EDW19683.1"/>
    <property type="molecule type" value="Genomic_DNA"/>
</dbReference>
<dbReference type="AlphaFoldDB" id="B4KX40"/>
<reference evidence="3 4" key="1">
    <citation type="journal article" date="2007" name="Nature">
        <title>Evolution of genes and genomes on the Drosophila phylogeny.</title>
        <authorList>
            <consortium name="Drosophila 12 Genomes Consortium"/>
            <person name="Clark A.G."/>
            <person name="Eisen M.B."/>
            <person name="Smith D.R."/>
            <person name="Bergman C.M."/>
            <person name="Oliver B."/>
            <person name="Markow T.A."/>
            <person name="Kaufman T.C."/>
            <person name="Kellis M."/>
            <person name="Gelbart W."/>
            <person name="Iyer V.N."/>
            <person name="Pollard D.A."/>
            <person name="Sackton T.B."/>
            <person name="Larracuente A.M."/>
            <person name="Singh N.D."/>
            <person name="Abad J.P."/>
            <person name="Abt D.N."/>
            <person name="Adryan B."/>
            <person name="Aguade M."/>
            <person name="Akashi H."/>
            <person name="Anderson W.W."/>
            <person name="Aquadro C.F."/>
            <person name="Ardell D.H."/>
            <person name="Arguello R."/>
            <person name="Artieri C.G."/>
            <person name="Barbash D.A."/>
            <person name="Barker D."/>
            <person name="Barsanti P."/>
            <person name="Batterham P."/>
            <person name="Batzoglou S."/>
            <person name="Begun D."/>
            <person name="Bhutkar A."/>
            <person name="Blanco E."/>
            <person name="Bosak S.A."/>
            <person name="Bradley R.K."/>
            <person name="Brand A.D."/>
            <person name="Brent M.R."/>
            <person name="Brooks A.N."/>
            <person name="Brown R.H."/>
            <person name="Butlin R.K."/>
            <person name="Caggese C."/>
            <person name="Calvi B.R."/>
            <person name="Bernardo de Carvalho A."/>
            <person name="Caspi A."/>
            <person name="Castrezana S."/>
            <person name="Celniker S.E."/>
            <person name="Chang J.L."/>
            <person name="Chapple C."/>
            <person name="Chatterji S."/>
            <person name="Chinwalla A."/>
            <person name="Civetta A."/>
            <person name="Clifton S.W."/>
            <person name="Comeron J.M."/>
            <person name="Costello J.C."/>
            <person name="Coyne J.A."/>
            <person name="Daub J."/>
            <person name="David R.G."/>
            <person name="Delcher A.L."/>
            <person name="Delehaunty K."/>
            <person name="Do C.B."/>
            <person name="Ebling H."/>
            <person name="Edwards K."/>
            <person name="Eickbush T."/>
            <person name="Evans J.D."/>
            <person name="Filipski A."/>
            <person name="Findeiss S."/>
            <person name="Freyhult E."/>
            <person name="Fulton L."/>
            <person name="Fulton R."/>
            <person name="Garcia A.C."/>
            <person name="Gardiner A."/>
            <person name="Garfield D.A."/>
            <person name="Garvin B.E."/>
            <person name="Gibson G."/>
            <person name="Gilbert D."/>
            <person name="Gnerre S."/>
            <person name="Godfrey J."/>
            <person name="Good R."/>
            <person name="Gotea V."/>
            <person name="Gravely B."/>
            <person name="Greenberg A.J."/>
            <person name="Griffiths-Jones S."/>
            <person name="Gross S."/>
            <person name="Guigo R."/>
            <person name="Gustafson E.A."/>
            <person name="Haerty W."/>
            <person name="Hahn M.W."/>
            <person name="Halligan D.L."/>
            <person name="Halpern A.L."/>
            <person name="Halter G.M."/>
            <person name="Han M.V."/>
            <person name="Heger A."/>
            <person name="Hillier L."/>
            <person name="Hinrichs A.S."/>
            <person name="Holmes I."/>
            <person name="Hoskins R.A."/>
            <person name="Hubisz M.J."/>
            <person name="Hultmark D."/>
            <person name="Huntley M.A."/>
            <person name="Jaffe D.B."/>
            <person name="Jagadeeshan S."/>
            <person name="Jeck W.R."/>
            <person name="Johnson J."/>
            <person name="Jones C.D."/>
            <person name="Jordan W.C."/>
            <person name="Karpen G.H."/>
            <person name="Kataoka E."/>
            <person name="Keightley P.D."/>
            <person name="Kheradpour P."/>
            <person name="Kirkness E.F."/>
            <person name="Koerich L.B."/>
            <person name="Kristiansen K."/>
            <person name="Kudrna D."/>
            <person name="Kulathinal R.J."/>
            <person name="Kumar S."/>
            <person name="Kwok R."/>
            <person name="Lander E."/>
            <person name="Langley C.H."/>
            <person name="Lapoint R."/>
            <person name="Lazzaro B.P."/>
            <person name="Lee S.J."/>
            <person name="Levesque L."/>
            <person name="Li R."/>
            <person name="Lin C.F."/>
            <person name="Lin M.F."/>
            <person name="Lindblad-Toh K."/>
            <person name="Llopart A."/>
            <person name="Long M."/>
            <person name="Low L."/>
            <person name="Lozovsky E."/>
            <person name="Lu J."/>
            <person name="Luo M."/>
            <person name="Machado C.A."/>
            <person name="Makalowski W."/>
            <person name="Marzo M."/>
            <person name="Matsuda M."/>
            <person name="Matzkin L."/>
            <person name="McAllister B."/>
            <person name="McBride C.S."/>
            <person name="McKernan B."/>
            <person name="McKernan K."/>
            <person name="Mendez-Lago M."/>
            <person name="Minx P."/>
            <person name="Mollenhauer M.U."/>
            <person name="Montooth K."/>
            <person name="Mount S.M."/>
            <person name="Mu X."/>
            <person name="Myers E."/>
            <person name="Negre B."/>
            <person name="Newfeld S."/>
            <person name="Nielsen R."/>
            <person name="Noor M.A."/>
            <person name="O'Grady P."/>
            <person name="Pachter L."/>
            <person name="Papaceit M."/>
            <person name="Parisi M.J."/>
            <person name="Parisi M."/>
            <person name="Parts L."/>
            <person name="Pedersen J.S."/>
            <person name="Pesole G."/>
            <person name="Phillippy A.M."/>
            <person name="Ponting C.P."/>
            <person name="Pop M."/>
            <person name="Porcelli D."/>
            <person name="Powell J.R."/>
            <person name="Prohaska S."/>
            <person name="Pruitt K."/>
            <person name="Puig M."/>
            <person name="Quesneville H."/>
            <person name="Ram K.R."/>
            <person name="Rand D."/>
            <person name="Rasmussen M.D."/>
            <person name="Reed L.K."/>
            <person name="Reenan R."/>
            <person name="Reily A."/>
            <person name="Remington K.A."/>
            <person name="Rieger T.T."/>
            <person name="Ritchie M.G."/>
            <person name="Robin C."/>
            <person name="Rogers Y.H."/>
            <person name="Rohde C."/>
            <person name="Rozas J."/>
            <person name="Rubenfield M.J."/>
            <person name="Ruiz A."/>
            <person name="Russo S."/>
            <person name="Salzberg S.L."/>
            <person name="Sanchez-Gracia A."/>
            <person name="Saranga D.J."/>
            <person name="Sato H."/>
            <person name="Schaeffer S.W."/>
            <person name="Schatz M.C."/>
            <person name="Schlenke T."/>
            <person name="Schwartz R."/>
            <person name="Segarra C."/>
            <person name="Singh R.S."/>
            <person name="Sirot L."/>
            <person name="Sirota M."/>
            <person name="Sisneros N.B."/>
            <person name="Smith C.D."/>
            <person name="Smith T.F."/>
            <person name="Spieth J."/>
            <person name="Stage D.E."/>
            <person name="Stark A."/>
            <person name="Stephan W."/>
            <person name="Strausberg R.L."/>
            <person name="Strempel S."/>
            <person name="Sturgill D."/>
            <person name="Sutton G."/>
            <person name="Sutton G.G."/>
            <person name="Tao W."/>
            <person name="Teichmann S."/>
            <person name="Tobari Y.N."/>
            <person name="Tomimura Y."/>
            <person name="Tsolas J.M."/>
            <person name="Valente V.L."/>
            <person name="Venter E."/>
            <person name="Venter J.C."/>
            <person name="Vicario S."/>
            <person name="Vieira F.G."/>
            <person name="Vilella A.J."/>
            <person name="Villasante A."/>
            <person name="Walenz B."/>
            <person name="Wang J."/>
            <person name="Wasserman M."/>
            <person name="Watts T."/>
            <person name="Wilson D."/>
            <person name="Wilson R.K."/>
            <person name="Wing R.A."/>
            <person name="Wolfner M.F."/>
            <person name="Wong A."/>
            <person name="Wong G.K."/>
            <person name="Wu C.I."/>
            <person name="Wu G."/>
            <person name="Yamamoto D."/>
            <person name="Yang H.P."/>
            <person name="Yang S.P."/>
            <person name="Yorke J.A."/>
            <person name="Yoshida K."/>
            <person name="Zdobnov E."/>
            <person name="Zhang P."/>
            <person name="Zhang Y."/>
            <person name="Zimin A.V."/>
            <person name="Baldwin J."/>
            <person name="Abdouelleil A."/>
            <person name="Abdulkadir J."/>
            <person name="Abebe A."/>
            <person name="Abera B."/>
            <person name="Abreu J."/>
            <person name="Acer S.C."/>
            <person name="Aftuck L."/>
            <person name="Alexander A."/>
            <person name="An P."/>
            <person name="Anderson E."/>
            <person name="Anderson S."/>
            <person name="Arachi H."/>
            <person name="Azer M."/>
            <person name="Bachantsang P."/>
            <person name="Barry A."/>
            <person name="Bayul T."/>
            <person name="Berlin A."/>
            <person name="Bessette D."/>
            <person name="Bloom T."/>
            <person name="Blye J."/>
            <person name="Boguslavskiy L."/>
            <person name="Bonnet C."/>
            <person name="Boukhgalter B."/>
            <person name="Bourzgui I."/>
            <person name="Brown A."/>
            <person name="Cahill P."/>
            <person name="Channer S."/>
            <person name="Cheshatsang Y."/>
            <person name="Chuda L."/>
            <person name="Citroen M."/>
            <person name="Collymore A."/>
            <person name="Cooke P."/>
            <person name="Costello M."/>
            <person name="D'Aco K."/>
            <person name="Daza R."/>
            <person name="De Haan G."/>
            <person name="DeGray S."/>
            <person name="DeMaso C."/>
            <person name="Dhargay N."/>
            <person name="Dooley K."/>
            <person name="Dooley E."/>
            <person name="Doricent M."/>
            <person name="Dorje P."/>
            <person name="Dorjee K."/>
            <person name="Dupes A."/>
            <person name="Elong R."/>
            <person name="Falk J."/>
            <person name="Farina A."/>
            <person name="Faro S."/>
            <person name="Ferguson D."/>
            <person name="Fisher S."/>
            <person name="Foley C.D."/>
            <person name="Franke A."/>
            <person name="Friedrich D."/>
            <person name="Gadbois L."/>
            <person name="Gearin G."/>
            <person name="Gearin C.R."/>
            <person name="Giannoukos G."/>
            <person name="Goode T."/>
            <person name="Graham J."/>
            <person name="Grandbois E."/>
            <person name="Grewal S."/>
            <person name="Gyaltsen K."/>
            <person name="Hafez N."/>
            <person name="Hagos B."/>
            <person name="Hall J."/>
            <person name="Henson C."/>
            <person name="Hollinger A."/>
            <person name="Honan T."/>
            <person name="Huard M.D."/>
            <person name="Hughes L."/>
            <person name="Hurhula B."/>
            <person name="Husby M.E."/>
            <person name="Kamat A."/>
            <person name="Kanga B."/>
            <person name="Kashin S."/>
            <person name="Khazanovich D."/>
            <person name="Kisner P."/>
            <person name="Lance K."/>
            <person name="Lara M."/>
            <person name="Lee W."/>
            <person name="Lennon N."/>
            <person name="Letendre F."/>
            <person name="LeVine R."/>
            <person name="Lipovsky A."/>
            <person name="Liu X."/>
            <person name="Liu J."/>
            <person name="Liu S."/>
            <person name="Lokyitsang T."/>
            <person name="Lokyitsang Y."/>
            <person name="Lubonja R."/>
            <person name="Lui A."/>
            <person name="MacDonald P."/>
            <person name="Magnisalis V."/>
            <person name="Maru K."/>
            <person name="Matthews C."/>
            <person name="McCusker W."/>
            <person name="McDonough S."/>
            <person name="Mehta T."/>
            <person name="Meldrim J."/>
            <person name="Meneus L."/>
            <person name="Mihai O."/>
            <person name="Mihalev A."/>
            <person name="Mihova T."/>
            <person name="Mittelman R."/>
            <person name="Mlenga V."/>
            <person name="Montmayeur A."/>
            <person name="Mulrain L."/>
            <person name="Navidi A."/>
            <person name="Naylor J."/>
            <person name="Negash T."/>
            <person name="Nguyen T."/>
            <person name="Nguyen N."/>
            <person name="Nicol R."/>
            <person name="Norbu C."/>
            <person name="Norbu N."/>
            <person name="Novod N."/>
            <person name="O'Neill B."/>
            <person name="Osman S."/>
            <person name="Markiewicz E."/>
            <person name="Oyono O.L."/>
            <person name="Patti C."/>
            <person name="Phunkhang P."/>
            <person name="Pierre F."/>
            <person name="Priest M."/>
            <person name="Raghuraman S."/>
            <person name="Rege F."/>
            <person name="Reyes R."/>
            <person name="Rise C."/>
            <person name="Rogov P."/>
            <person name="Ross K."/>
            <person name="Ryan E."/>
            <person name="Settipalli S."/>
            <person name="Shea T."/>
            <person name="Sherpa N."/>
            <person name="Shi L."/>
            <person name="Shih D."/>
            <person name="Sparrow T."/>
            <person name="Spaulding J."/>
            <person name="Stalker J."/>
            <person name="Stange-Thomann N."/>
            <person name="Stavropoulos S."/>
            <person name="Stone C."/>
            <person name="Strader C."/>
            <person name="Tesfaye S."/>
            <person name="Thomson T."/>
            <person name="Thoulutsang Y."/>
            <person name="Thoulutsang D."/>
            <person name="Topham K."/>
            <person name="Topping I."/>
            <person name="Tsamla T."/>
            <person name="Vassiliev H."/>
            <person name="Vo A."/>
            <person name="Wangchuk T."/>
            <person name="Wangdi T."/>
            <person name="Weiand M."/>
            <person name="Wilkinson J."/>
            <person name="Wilson A."/>
            <person name="Yadav S."/>
            <person name="Young G."/>
            <person name="Yu Q."/>
            <person name="Zembek L."/>
            <person name="Zhong D."/>
            <person name="Zimmer A."/>
            <person name="Zwirko Z."/>
            <person name="Jaffe D.B."/>
            <person name="Alvarez P."/>
            <person name="Brockman W."/>
            <person name="Butler J."/>
            <person name="Chin C."/>
            <person name="Gnerre S."/>
            <person name="Grabherr M."/>
            <person name="Kleber M."/>
            <person name="Mauceli E."/>
            <person name="MacCallum I."/>
        </authorList>
    </citation>
    <scope>NUCLEOTIDE SEQUENCE [LARGE SCALE GENOMIC DNA]</scope>
    <source>
        <strain evidence="4">Tucson 15081-1352.22</strain>
    </source>
</reference>